<evidence type="ECO:0000313" key="1">
    <source>
        <dbReference type="EMBL" id="NEX19082.1"/>
    </source>
</evidence>
<reference evidence="2" key="1">
    <citation type="journal article" date="2020" name="Microbiol. Resour. Announc.">
        <title>Draft Genome Sequences of Thiorhodococcus mannitoliphagus and Thiorhodococcus minor, Purple Sulfur Photosynthetic Bacteria in the Gammaproteobacterial Family Chromatiaceae.</title>
        <authorList>
            <person name="Aviles F.A."/>
            <person name="Meyer T.E."/>
            <person name="Kyndt J.A."/>
        </authorList>
    </citation>
    <scope>NUCLEOTIDE SEQUENCE [LARGE SCALE GENOMIC DNA]</scope>
    <source>
        <strain evidence="2">DSM 18266</strain>
    </source>
</reference>
<comment type="caution">
    <text evidence="1">The sequence shown here is derived from an EMBL/GenBank/DDBJ whole genome shotgun (WGS) entry which is preliminary data.</text>
</comment>
<proteinExistence type="predicted"/>
<dbReference type="Proteomes" id="UP000471640">
    <property type="component" value="Unassembled WGS sequence"/>
</dbReference>
<dbReference type="Gene3D" id="1.10.3680.10">
    <property type="entry name" value="TerB-like"/>
    <property type="match status" value="1"/>
</dbReference>
<dbReference type="CDD" id="cd07178">
    <property type="entry name" value="terB_like_YebE"/>
    <property type="match status" value="1"/>
</dbReference>
<sequence length="261" mass="26510">MANFGDLLGSFLQINLGQSGQARMGNALEDLQANLGQMLGGQGGAGGLLDGILGMAKGQLGNAAESPLQAGGLGAVLGSMLGGGGDSIKGAMTGGALAMLAGVAFKALTNAGQGQGGAGVQAPFSAGQLPLGLKPPETAAEEEVVQDKARLILNGMINMAKADGEISVDEVQRIAGKAQSSGMGQQDQAWLMAQFREPLDLDAFVAEIPNQEVAAEVYAASLLAVEVDTDAERDYLRQFAQKTGLHPMVVQHIHASMGVAV</sequence>
<gene>
    <name evidence="1" type="ORF">G3480_01940</name>
</gene>
<dbReference type="InterPro" id="IPR007486">
    <property type="entry name" value="YebE"/>
</dbReference>
<name>A0A6P1DST4_9GAMM</name>
<dbReference type="InterPro" id="IPR029024">
    <property type="entry name" value="TerB-like"/>
</dbReference>
<organism evidence="1 2">
    <name type="scientific">Thiorhodococcus mannitoliphagus</name>
    <dbReference type="NCBI Taxonomy" id="329406"/>
    <lineage>
        <taxon>Bacteria</taxon>
        <taxon>Pseudomonadati</taxon>
        <taxon>Pseudomonadota</taxon>
        <taxon>Gammaproteobacteria</taxon>
        <taxon>Chromatiales</taxon>
        <taxon>Chromatiaceae</taxon>
        <taxon>Thiorhodococcus</taxon>
    </lineage>
</organism>
<keyword evidence="2" id="KW-1185">Reference proteome</keyword>
<dbReference type="EMBL" id="JAAIJR010000004">
    <property type="protein sequence ID" value="NEX19082.1"/>
    <property type="molecule type" value="Genomic_DNA"/>
</dbReference>
<accession>A0A6P1DST4</accession>
<protein>
    <submittedName>
        <fullName evidence="1">Tellurite resistance TerB family protein</fullName>
    </submittedName>
</protein>
<reference evidence="1 2" key="2">
    <citation type="submission" date="2020-02" db="EMBL/GenBank/DDBJ databases">
        <title>Genome sequences of Thiorhodococcus mannitoliphagus and Thiorhodococcus minor, purple sulfur photosynthetic bacteria in the gammaproteobacterial family, Chromatiaceae.</title>
        <authorList>
            <person name="Aviles F.A."/>
            <person name="Meyer T.E."/>
            <person name="Kyndt J.A."/>
        </authorList>
    </citation>
    <scope>NUCLEOTIDE SEQUENCE [LARGE SCALE GENOMIC DNA]</scope>
    <source>
        <strain evidence="1 2">DSM 18266</strain>
    </source>
</reference>
<dbReference type="RefSeq" id="WP_164651982.1">
    <property type="nucleotide sequence ID" value="NZ_JAAIJR010000004.1"/>
</dbReference>
<dbReference type="AlphaFoldDB" id="A0A6P1DST4"/>
<dbReference type="Pfam" id="PF04391">
    <property type="entry name" value="DUF533"/>
    <property type="match status" value="1"/>
</dbReference>
<evidence type="ECO:0000313" key="2">
    <source>
        <dbReference type="Proteomes" id="UP000471640"/>
    </source>
</evidence>
<dbReference type="SUPFAM" id="SSF158682">
    <property type="entry name" value="TerB-like"/>
    <property type="match status" value="1"/>
</dbReference>